<proteinExistence type="predicted"/>
<dbReference type="GO" id="GO:0008541">
    <property type="term" value="C:proteasome regulatory particle, lid subcomplex"/>
    <property type="evidence" value="ECO:0007669"/>
    <property type="project" value="TreeGrafter"/>
</dbReference>
<dbReference type="GO" id="GO:0061133">
    <property type="term" value="F:endopeptidase activator activity"/>
    <property type="evidence" value="ECO:0007669"/>
    <property type="project" value="TreeGrafter"/>
</dbReference>
<sequence>MWLSHQKESIISFDYKNDVIIGLLVLQLGEVELQLEGSLHMRMQAATVLKERQLYRGSIRKMGCSSAEDIPAMFSISNVAALSCCLAEFLDEEEPDASTPFQVFEDMLEDNISSRNGNLIVPDLGAEVMSDVTSSSGPMKLEDLQRILSNIGGPRDVMIHVAGSSGDPDEVESFLEMREGRRPAQFQRRTITVLCLGFPVCFTSVHSEDISDFLQSRPFRQQMDSLTYVRNARLILLVLFLVLLMIANFTRFNSSFCLKVLRTGQIDLSQFEINPNKCEWSVAPEPVA</sequence>
<dbReference type="InterPro" id="IPR006773">
    <property type="entry name" value="Rpn13/ADRM1"/>
</dbReference>
<name>A0A8X7XXI6_POPTO</name>
<feature type="transmembrane region" description="Helical" evidence="1">
    <location>
        <begin position="227"/>
        <end position="249"/>
    </location>
</feature>
<dbReference type="PANTHER" id="PTHR12225:SF0">
    <property type="entry name" value="PROTEASOMAL UBIQUITIN RECEPTOR ADRM1"/>
    <property type="match status" value="1"/>
</dbReference>
<dbReference type="GO" id="GO:0005737">
    <property type="term" value="C:cytoplasm"/>
    <property type="evidence" value="ECO:0007669"/>
    <property type="project" value="InterPro"/>
</dbReference>
<accession>A0A8X7XXI6</accession>
<comment type="caution">
    <text evidence="2">The sequence shown here is derived from an EMBL/GenBank/DDBJ whole genome shotgun (WGS) entry which is preliminary data.</text>
</comment>
<keyword evidence="3" id="KW-1185">Reference proteome</keyword>
<dbReference type="PANTHER" id="PTHR12225">
    <property type="entry name" value="ADHESION REGULATING MOLECULE 1 110 KDA CELL MEMBRANE GLYCOPROTEIN"/>
    <property type="match status" value="1"/>
</dbReference>
<dbReference type="EMBL" id="JAAWWB010000036">
    <property type="protein sequence ID" value="KAG6740114.1"/>
    <property type="molecule type" value="Genomic_DNA"/>
</dbReference>
<dbReference type="GO" id="GO:0005634">
    <property type="term" value="C:nucleus"/>
    <property type="evidence" value="ECO:0007669"/>
    <property type="project" value="InterPro"/>
</dbReference>
<dbReference type="GO" id="GO:0070628">
    <property type="term" value="F:proteasome binding"/>
    <property type="evidence" value="ECO:0007669"/>
    <property type="project" value="TreeGrafter"/>
</dbReference>
<keyword evidence="1" id="KW-0812">Transmembrane</keyword>
<organism evidence="2 3">
    <name type="scientific">Populus tomentosa</name>
    <name type="common">Chinese white poplar</name>
    <dbReference type="NCBI Taxonomy" id="118781"/>
    <lineage>
        <taxon>Eukaryota</taxon>
        <taxon>Viridiplantae</taxon>
        <taxon>Streptophyta</taxon>
        <taxon>Embryophyta</taxon>
        <taxon>Tracheophyta</taxon>
        <taxon>Spermatophyta</taxon>
        <taxon>Magnoliopsida</taxon>
        <taxon>eudicotyledons</taxon>
        <taxon>Gunneridae</taxon>
        <taxon>Pentapetalae</taxon>
        <taxon>rosids</taxon>
        <taxon>fabids</taxon>
        <taxon>Malpighiales</taxon>
        <taxon>Salicaceae</taxon>
        <taxon>Saliceae</taxon>
        <taxon>Populus</taxon>
    </lineage>
</organism>
<dbReference type="OrthoDB" id="340431at2759"/>
<dbReference type="Proteomes" id="UP000886885">
    <property type="component" value="Chromosome 18D"/>
</dbReference>
<gene>
    <name evidence="2" type="ORF">POTOM_057751</name>
</gene>
<evidence type="ECO:0000256" key="1">
    <source>
        <dbReference type="SAM" id="Phobius"/>
    </source>
</evidence>
<protein>
    <submittedName>
        <fullName evidence="2">Uncharacterized protein</fullName>
    </submittedName>
</protein>
<reference evidence="2" key="1">
    <citation type="journal article" date="2020" name="bioRxiv">
        <title>Hybrid origin of Populus tomentosa Carr. identified through genome sequencing and phylogenomic analysis.</title>
        <authorList>
            <person name="An X."/>
            <person name="Gao K."/>
            <person name="Chen Z."/>
            <person name="Li J."/>
            <person name="Yang X."/>
            <person name="Yang X."/>
            <person name="Zhou J."/>
            <person name="Guo T."/>
            <person name="Zhao T."/>
            <person name="Huang S."/>
            <person name="Miao D."/>
            <person name="Khan W.U."/>
            <person name="Rao P."/>
            <person name="Ye M."/>
            <person name="Lei B."/>
            <person name="Liao W."/>
            <person name="Wang J."/>
            <person name="Ji L."/>
            <person name="Li Y."/>
            <person name="Guo B."/>
            <person name="Mustafa N.S."/>
            <person name="Li S."/>
            <person name="Yun Q."/>
            <person name="Keller S.R."/>
            <person name="Mao J."/>
            <person name="Zhang R."/>
            <person name="Strauss S.H."/>
        </authorList>
    </citation>
    <scope>NUCLEOTIDE SEQUENCE</scope>
    <source>
        <strain evidence="2">GM15</strain>
        <tissue evidence="2">Leaf</tissue>
    </source>
</reference>
<keyword evidence="1" id="KW-1133">Transmembrane helix</keyword>
<dbReference type="AlphaFoldDB" id="A0A8X7XXI6"/>
<evidence type="ECO:0000313" key="2">
    <source>
        <dbReference type="EMBL" id="KAG6740114.1"/>
    </source>
</evidence>
<keyword evidence="1" id="KW-0472">Membrane</keyword>
<evidence type="ECO:0000313" key="3">
    <source>
        <dbReference type="Proteomes" id="UP000886885"/>
    </source>
</evidence>